<dbReference type="PRINTS" id="PR00502">
    <property type="entry name" value="NUDIXFAMILY"/>
</dbReference>
<gene>
    <name evidence="5" type="ORF">SAMN02745157_2398</name>
</gene>
<dbReference type="InterPro" id="IPR020084">
    <property type="entry name" value="NUDIX_hydrolase_CS"/>
</dbReference>
<protein>
    <submittedName>
        <fullName evidence="5">NUDIX domain-containing protein</fullName>
    </submittedName>
</protein>
<dbReference type="SUPFAM" id="SSF55811">
    <property type="entry name" value="Nudix"/>
    <property type="match status" value="1"/>
</dbReference>
<evidence type="ECO:0000256" key="1">
    <source>
        <dbReference type="ARBA" id="ARBA00001946"/>
    </source>
</evidence>
<evidence type="ECO:0000313" key="6">
    <source>
        <dbReference type="Proteomes" id="UP000184485"/>
    </source>
</evidence>
<accession>A0A1M5CM68</accession>
<dbReference type="Proteomes" id="UP000184485">
    <property type="component" value="Unassembled WGS sequence"/>
</dbReference>
<dbReference type="InterPro" id="IPR000086">
    <property type="entry name" value="NUDIX_hydrolase_dom"/>
</dbReference>
<evidence type="ECO:0000313" key="5">
    <source>
        <dbReference type="EMBL" id="SHF55766.1"/>
    </source>
</evidence>
<evidence type="ECO:0000256" key="3">
    <source>
        <dbReference type="RuleBase" id="RU003476"/>
    </source>
</evidence>
<keyword evidence="2 3" id="KW-0378">Hydrolase</keyword>
<evidence type="ECO:0000259" key="4">
    <source>
        <dbReference type="PROSITE" id="PS51462"/>
    </source>
</evidence>
<organism evidence="5 6">
    <name type="scientific">Kaistia soli DSM 19436</name>
    <dbReference type="NCBI Taxonomy" id="1122133"/>
    <lineage>
        <taxon>Bacteria</taxon>
        <taxon>Pseudomonadati</taxon>
        <taxon>Pseudomonadota</taxon>
        <taxon>Alphaproteobacteria</taxon>
        <taxon>Hyphomicrobiales</taxon>
        <taxon>Kaistiaceae</taxon>
        <taxon>Kaistia</taxon>
    </lineage>
</organism>
<comment type="similarity">
    <text evidence="3">Belongs to the Nudix hydrolase family.</text>
</comment>
<dbReference type="EMBL" id="FQUP01000002">
    <property type="protein sequence ID" value="SHF55766.1"/>
    <property type="molecule type" value="Genomic_DNA"/>
</dbReference>
<reference evidence="5 6" key="1">
    <citation type="submission" date="2016-11" db="EMBL/GenBank/DDBJ databases">
        <authorList>
            <person name="Jaros S."/>
            <person name="Januszkiewicz K."/>
            <person name="Wedrychowicz H."/>
        </authorList>
    </citation>
    <scope>NUCLEOTIDE SEQUENCE [LARGE SCALE GENOMIC DNA]</scope>
    <source>
        <strain evidence="5 6">DSM 19436</strain>
    </source>
</reference>
<dbReference type="PROSITE" id="PS51462">
    <property type="entry name" value="NUDIX"/>
    <property type="match status" value="1"/>
</dbReference>
<dbReference type="Pfam" id="PF00293">
    <property type="entry name" value="NUDIX"/>
    <property type="match status" value="1"/>
</dbReference>
<comment type="cofactor">
    <cofactor evidence="1">
        <name>Mg(2+)</name>
        <dbReference type="ChEBI" id="CHEBI:18420"/>
    </cofactor>
</comment>
<dbReference type="InterPro" id="IPR015797">
    <property type="entry name" value="NUDIX_hydrolase-like_dom_sf"/>
</dbReference>
<sequence>MSEGMRETPVRKPRPEIRFRRKVVIYATWHEKLLIFTEPDFPEVGVQVPGGTVEDGEELEAAARRELLEETGLAPPGAFEPLGEMTYVFQSETFERGAVRFQHHRTFFHVALDDVAAENWAWTEQTPDGGGPPIRMAFSFVPLLPPPVLFGRLDALLPELLVRLDLEVPGR</sequence>
<name>A0A1M5CM68_9HYPH</name>
<dbReference type="Gene3D" id="3.90.79.10">
    <property type="entry name" value="Nucleoside Triphosphate Pyrophosphohydrolase"/>
    <property type="match status" value="1"/>
</dbReference>
<dbReference type="AlphaFoldDB" id="A0A1M5CM68"/>
<dbReference type="GO" id="GO:0016787">
    <property type="term" value="F:hydrolase activity"/>
    <property type="evidence" value="ECO:0007669"/>
    <property type="project" value="UniProtKB-KW"/>
</dbReference>
<dbReference type="InterPro" id="IPR020476">
    <property type="entry name" value="Nudix_hydrolase"/>
</dbReference>
<dbReference type="PROSITE" id="PS00893">
    <property type="entry name" value="NUDIX_BOX"/>
    <property type="match status" value="1"/>
</dbReference>
<evidence type="ECO:0000256" key="2">
    <source>
        <dbReference type="ARBA" id="ARBA00022801"/>
    </source>
</evidence>
<feature type="domain" description="Nudix hydrolase" evidence="4">
    <location>
        <begin position="18"/>
        <end position="163"/>
    </location>
</feature>
<dbReference type="STRING" id="1122133.SAMN02745157_2398"/>
<keyword evidence="6" id="KW-1185">Reference proteome</keyword>
<proteinExistence type="inferred from homology"/>